<proteinExistence type="predicted"/>
<dbReference type="EMBL" id="PIPQ01000010">
    <property type="protein sequence ID" value="RUO37868.1"/>
    <property type="molecule type" value="Genomic_DNA"/>
</dbReference>
<dbReference type="Proteomes" id="UP000286976">
    <property type="component" value="Unassembled WGS sequence"/>
</dbReference>
<dbReference type="AlphaFoldDB" id="A0A432WVS3"/>
<reference evidence="2 3" key="1">
    <citation type="journal article" date="2011" name="Front. Microbiol.">
        <title>Genomic signatures of strain selection and enhancement in Bacillus atrophaeus var. globigii, a historical biowarfare simulant.</title>
        <authorList>
            <person name="Gibbons H.S."/>
            <person name="Broomall S.M."/>
            <person name="McNew L.A."/>
            <person name="Daligault H."/>
            <person name="Chapman C."/>
            <person name="Bruce D."/>
            <person name="Karavis M."/>
            <person name="Krepps M."/>
            <person name="McGregor P.A."/>
            <person name="Hong C."/>
            <person name="Park K.H."/>
            <person name="Akmal A."/>
            <person name="Feldman A."/>
            <person name="Lin J.S."/>
            <person name="Chang W.E."/>
            <person name="Higgs B.W."/>
            <person name="Demirev P."/>
            <person name="Lindquist J."/>
            <person name="Liem A."/>
            <person name="Fochler E."/>
            <person name="Read T.D."/>
            <person name="Tapia R."/>
            <person name="Johnson S."/>
            <person name="Bishop-Lilly K.A."/>
            <person name="Detter C."/>
            <person name="Han C."/>
            <person name="Sozhamannan S."/>
            <person name="Rosenzweig C.N."/>
            <person name="Skowronski E.W."/>
        </authorList>
    </citation>
    <scope>NUCLEOTIDE SEQUENCE [LARGE SCALE GENOMIC DNA]</scope>
    <source>
        <strain evidence="2 3">AIT1</strain>
    </source>
</reference>
<dbReference type="OrthoDB" id="8525200at2"/>
<sequence length="232" mass="26821">MSDQKSTAEPLMGDVLSAEMVVEYLEQHPNFFVEHEHLLSQMNLRHQQAGTVSLIERQQRVLRDKVAALEEEITSLMVNARRNEQIFKGYSALYVQLLQCETLDDILAKMKETFKQEFALPELSLKFFDSPIELPEQYSFASDTHKQLLSKRFKDTSIYLGRISKEEQKLLFRDEQVESVALVLLGRHQELGMLAFGSKNPAHFEPDMDYLLMTQLQALLSVILPRMLAEQE</sequence>
<comment type="caution">
    <text evidence="2">The sequence shown here is derived from an EMBL/GenBank/DDBJ whole genome shotgun (WGS) entry which is preliminary data.</text>
</comment>
<dbReference type="PANTHER" id="PTHR38765">
    <property type="entry name" value="DUF484 DOMAIN-CONTAINING PROTEIN"/>
    <property type="match status" value="1"/>
</dbReference>
<keyword evidence="1" id="KW-0175">Coiled coil</keyword>
<dbReference type="Pfam" id="PF04340">
    <property type="entry name" value="DUF484"/>
    <property type="match status" value="1"/>
</dbReference>
<evidence type="ECO:0000256" key="1">
    <source>
        <dbReference type="SAM" id="Coils"/>
    </source>
</evidence>
<evidence type="ECO:0000313" key="2">
    <source>
        <dbReference type="EMBL" id="RUO37868.1"/>
    </source>
</evidence>
<keyword evidence="3" id="KW-1185">Reference proteome</keyword>
<gene>
    <name evidence="2" type="ORF">CWE15_10930</name>
</gene>
<dbReference type="RefSeq" id="WP_126758122.1">
    <property type="nucleotide sequence ID" value="NZ_PIPQ01000010.1"/>
</dbReference>
<dbReference type="InterPro" id="IPR029016">
    <property type="entry name" value="GAF-like_dom_sf"/>
</dbReference>
<evidence type="ECO:0000313" key="3">
    <source>
        <dbReference type="Proteomes" id="UP000286976"/>
    </source>
</evidence>
<name>A0A432WVS3_9GAMM</name>
<protein>
    <submittedName>
        <fullName evidence="2">DUF484 domain-containing protein</fullName>
    </submittedName>
</protein>
<dbReference type="InterPro" id="IPR007435">
    <property type="entry name" value="DUF484"/>
</dbReference>
<dbReference type="PANTHER" id="PTHR38765:SF1">
    <property type="entry name" value="DUF484 DOMAIN-CONTAINING PROTEIN"/>
    <property type="match status" value="1"/>
</dbReference>
<feature type="coiled-coil region" evidence="1">
    <location>
        <begin position="52"/>
        <end position="79"/>
    </location>
</feature>
<dbReference type="Gene3D" id="3.30.450.40">
    <property type="match status" value="1"/>
</dbReference>
<organism evidence="2 3">
    <name type="scientific">Aliidiomarina taiwanensis</name>
    <dbReference type="NCBI Taxonomy" id="946228"/>
    <lineage>
        <taxon>Bacteria</taxon>
        <taxon>Pseudomonadati</taxon>
        <taxon>Pseudomonadota</taxon>
        <taxon>Gammaproteobacteria</taxon>
        <taxon>Alteromonadales</taxon>
        <taxon>Idiomarinaceae</taxon>
        <taxon>Aliidiomarina</taxon>
    </lineage>
</organism>
<accession>A0A432WVS3</accession>